<keyword evidence="1" id="KW-0732">Signal</keyword>
<feature type="signal peptide" evidence="1">
    <location>
        <begin position="1"/>
        <end position="19"/>
    </location>
</feature>
<feature type="chain" id="PRO_5043298094" evidence="1">
    <location>
        <begin position="20"/>
        <end position="184"/>
    </location>
</feature>
<gene>
    <name evidence="2" type="ORF">NCTC12112_02660</name>
</gene>
<dbReference type="Proteomes" id="UP000249008">
    <property type="component" value="Chromosome 1"/>
</dbReference>
<proteinExistence type="predicted"/>
<evidence type="ECO:0000313" key="2">
    <source>
        <dbReference type="EMBL" id="SQJ11399.1"/>
    </source>
</evidence>
<reference evidence="2 3" key="1">
    <citation type="submission" date="2018-06" db="EMBL/GenBank/DDBJ databases">
        <authorList>
            <consortium name="Pathogen Informatics"/>
            <person name="Doyle S."/>
        </authorList>
    </citation>
    <scope>NUCLEOTIDE SEQUENCE [LARGE SCALE GENOMIC DNA]</scope>
    <source>
        <strain evidence="2 3">NCTC12112</strain>
    </source>
</reference>
<dbReference type="KEGG" id="ful:C4N20_03885"/>
<dbReference type="EMBL" id="LS483487">
    <property type="protein sequence ID" value="SQJ11399.1"/>
    <property type="molecule type" value="Genomic_DNA"/>
</dbReference>
<protein>
    <submittedName>
        <fullName evidence="2">Uncharacterized secreted protein</fullName>
    </submittedName>
</protein>
<accession>A0AAX1TT68</accession>
<dbReference type="RefSeq" id="WP_005980676.1">
    <property type="nucleotide sequence ID" value="NZ_CABKNW010000005.1"/>
</dbReference>
<dbReference type="AlphaFoldDB" id="A0AAX1TT68"/>
<dbReference type="GeneID" id="78453938"/>
<name>A0AAX1TT68_9FUSO</name>
<evidence type="ECO:0000313" key="3">
    <source>
        <dbReference type="Proteomes" id="UP000249008"/>
    </source>
</evidence>
<evidence type="ECO:0000256" key="1">
    <source>
        <dbReference type="SAM" id="SignalP"/>
    </source>
</evidence>
<sequence>MKKLLLLASILTVSGVAVAAEDGKSASDDLKVKAQIIKPLKITTKEVDFGVVAIGQSASASDGEISISGEAGSNFSIEFSDLNNTTNSGESFTSTGIVLVEPSSKGTLLANLVISDEYGTGQSGNAGGPSKFEDFKTTAIPTSGELKYPIYGYLPTVPEGTASGFYEGAIKVTATYTSFPVEVK</sequence>
<organism evidence="2 3">
    <name type="scientific">Fusobacterium ulcerans</name>
    <dbReference type="NCBI Taxonomy" id="861"/>
    <lineage>
        <taxon>Bacteria</taxon>
        <taxon>Fusobacteriati</taxon>
        <taxon>Fusobacteriota</taxon>
        <taxon>Fusobacteriia</taxon>
        <taxon>Fusobacteriales</taxon>
        <taxon>Fusobacteriaceae</taxon>
        <taxon>Fusobacterium</taxon>
    </lineage>
</organism>